<reference evidence="7 8" key="1">
    <citation type="journal article" date="2018" name="New Phytol.">
        <title>Phylogenomics of Endogonaceae and evolution of mycorrhizas within Mucoromycota.</title>
        <authorList>
            <person name="Chang Y."/>
            <person name="Desiro A."/>
            <person name="Na H."/>
            <person name="Sandor L."/>
            <person name="Lipzen A."/>
            <person name="Clum A."/>
            <person name="Barry K."/>
            <person name="Grigoriev I.V."/>
            <person name="Martin F.M."/>
            <person name="Stajich J.E."/>
            <person name="Smith M.E."/>
            <person name="Bonito G."/>
            <person name="Spatafora J.W."/>
        </authorList>
    </citation>
    <scope>NUCLEOTIDE SEQUENCE [LARGE SCALE GENOMIC DNA]</scope>
    <source>
        <strain evidence="7 8">AD002</strain>
    </source>
</reference>
<dbReference type="PANTHER" id="PTHR10013">
    <property type="entry name" value="GENERAL VESICULAR TRANSPORT FACTOR P115"/>
    <property type="match status" value="1"/>
</dbReference>
<dbReference type="GO" id="GO:0000139">
    <property type="term" value="C:Golgi membrane"/>
    <property type="evidence" value="ECO:0007669"/>
    <property type="project" value="InterPro"/>
</dbReference>
<feature type="coiled-coil region" evidence="3">
    <location>
        <begin position="136"/>
        <end position="163"/>
    </location>
</feature>
<dbReference type="GO" id="GO:0048211">
    <property type="term" value="P:Golgi vesicle docking"/>
    <property type="evidence" value="ECO:0007669"/>
    <property type="project" value="TreeGrafter"/>
</dbReference>
<proteinExistence type="predicted"/>
<gene>
    <name evidence="7" type="ORF">BC938DRAFT_470684</name>
</gene>
<dbReference type="InterPro" id="IPR006955">
    <property type="entry name" value="Uso1_p115_C"/>
</dbReference>
<dbReference type="InterPro" id="IPR006953">
    <property type="entry name" value="Vesicle_Uso1_P115_head"/>
</dbReference>
<dbReference type="GO" id="GO:0005795">
    <property type="term" value="C:Golgi stack"/>
    <property type="evidence" value="ECO:0007669"/>
    <property type="project" value="TreeGrafter"/>
</dbReference>
<dbReference type="Gene3D" id="1.25.10.10">
    <property type="entry name" value="Leucine-rich Repeat Variant"/>
    <property type="match status" value="1"/>
</dbReference>
<dbReference type="EMBL" id="RBNJ01010313">
    <property type="protein sequence ID" value="RUS26500.1"/>
    <property type="molecule type" value="Genomic_DNA"/>
</dbReference>
<dbReference type="GO" id="GO:0006888">
    <property type="term" value="P:endoplasmic reticulum to Golgi vesicle-mediated transport"/>
    <property type="evidence" value="ECO:0007669"/>
    <property type="project" value="TreeGrafter"/>
</dbReference>
<keyword evidence="3" id="KW-0175">Coiled coil</keyword>
<feature type="domain" description="Uso1/p115-like vesicle tethering protein C-terminal" evidence="6">
    <location>
        <begin position="132"/>
        <end position="247"/>
    </location>
</feature>
<dbReference type="Pfam" id="PF04869">
    <property type="entry name" value="Uso1_p115_head"/>
    <property type="match status" value="1"/>
</dbReference>
<dbReference type="PANTHER" id="PTHR10013:SF0">
    <property type="entry name" value="GENERAL VESICULAR TRANSPORT FACTOR P115"/>
    <property type="match status" value="1"/>
</dbReference>
<dbReference type="GO" id="GO:0012507">
    <property type="term" value="C:ER to Golgi transport vesicle membrane"/>
    <property type="evidence" value="ECO:0007669"/>
    <property type="project" value="TreeGrafter"/>
</dbReference>
<dbReference type="AlphaFoldDB" id="A0A433Q9N5"/>
<dbReference type="InterPro" id="IPR011989">
    <property type="entry name" value="ARM-like"/>
</dbReference>
<evidence type="ECO:0000313" key="8">
    <source>
        <dbReference type="Proteomes" id="UP000274822"/>
    </source>
</evidence>
<protein>
    <submittedName>
        <fullName evidence="7">p115 like vesicle tethering protein</fullName>
    </submittedName>
</protein>
<feature type="compositionally biased region" description="Acidic residues" evidence="4">
    <location>
        <begin position="232"/>
        <end position="248"/>
    </location>
</feature>
<dbReference type="InterPro" id="IPR024095">
    <property type="entry name" value="Vesicle_P115"/>
</dbReference>
<sequence>LIELVVKSSATDPIVQGLSAFLLGISYLYDDEPDAAFDRQTLQTILLSRVGVDQFANRLTRLRELPAVKNASPYMQVVPEEEARGGLPSLFLDYAFVEFFTASQDMVQRSITKPPSSFGKSTNNTVTGSSTNEALVASFQVTIQQQDAELQDLRSRVTGLETLLSQVVCTMFSNAEKESLAAHTSSLEDTMATERAKFATLEKEQEDLLVLMGEQDVDLKKYRKRLRALGEEVTDDEEGEEEEEEGEA</sequence>
<organism evidence="7 8">
    <name type="scientific">Jimgerdemannia flammicorona</name>
    <dbReference type="NCBI Taxonomy" id="994334"/>
    <lineage>
        <taxon>Eukaryota</taxon>
        <taxon>Fungi</taxon>
        <taxon>Fungi incertae sedis</taxon>
        <taxon>Mucoromycota</taxon>
        <taxon>Mucoromycotina</taxon>
        <taxon>Endogonomycetes</taxon>
        <taxon>Endogonales</taxon>
        <taxon>Endogonaceae</taxon>
        <taxon>Jimgerdemannia</taxon>
    </lineage>
</organism>
<dbReference type="GO" id="GO:0005783">
    <property type="term" value="C:endoplasmic reticulum"/>
    <property type="evidence" value="ECO:0007669"/>
    <property type="project" value="TreeGrafter"/>
</dbReference>
<feature type="region of interest" description="Disordered" evidence="4">
    <location>
        <begin position="228"/>
        <end position="248"/>
    </location>
</feature>
<keyword evidence="2" id="KW-0333">Golgi apparatus</keyword>
<name>A0A433Q9N5_9FUNG</name>
<comment type="subcellular location">
    <subcellularLocation>
        <location evidence="1">Golgi apparatus</location>
    </subcellularLocation>
</comment>
<comment type="caution">
    <text evidence="7">The sequence shown here is derived from an EMBL/GenBank/DDBJ whole genome shotgun (WGS) entry which is preliminary data.</text>
</comment>
<feature type="domain" description="Vesicle tethering protein Uso1/P115-like head" evidence="5">
    <location>
        <begin position="1"/>
        <end position="111"/>
    </location>
</feature>
<feature type="non-terminal residue" evidence="7">
    <location>
        <position position="1"/>
    </location>
</feature>
<evidence type="ECO:0000256" key="4">
    <source>
        <dbReference type="SAM" id="MobiDB-lite"/>
    </source>
</evidence>
<accession>A0A433Q9N5</accession>
<keyword evidence="8" id="KW-1185">Reference proteome</keyword>
<evidence type="ECO:0000256" key="2">
    <source>
        <dbReference type="ARBA" id="ARBA00023034"/>
    </source>
</evidence>
<evidence type="ECO:0000259" key="6">
    <source>
        <dbReference type="Pfam" id="PF04871"/>
    </source>
</evidence>
<dbReference type="Proteomes" id="UP000274822">
    <property type="component" value="Unassembled WGS sequence"/>
</dbReference>
<dbReference type="GO" id="GO:0048280">
    <property type="term" value="P:vesicle fusion with Golgi apparatus"/>
    <property type="evidence" value="ECO:0007669"/>
    <property type="project" value="InterPro"/>
</dbReference>
<dbReference type="GO" id="GO:0006886">
    <property type="term" value="P:intracellular protein transport"/>
    <property type="evidence" value="ECO:0007669"/>
    <property type="project" value="InterPro"/>
</dbReference>
<evidence type="ECO:0000256" key="3">
    <source>
        <dbReference type="SAM" id="Coils"/>
    </source>
</evidence>
<evidence type="ECO:0000256" key="1">
    <source>
        <dbReference type="ARBA" id="ARBA00004555"/>
    </source>
</evidence>
<evidence type="ECO:0000259" key="5">
    <source>
        <dbReference type="Pfam" id="PF04869"/>
    </source>
</evidence>
<evidence type="ECO:0000313" key="7">
    <source>
        <dbReference type="EMBL" id="RUS26500.1"/>
    </source>
</evidence>
<dbReference type="Pfam" id="PF04871">
    <property type="entry name" value="Uso1_p115_C"/>
    <property type="match status" value="1"/>
</dbReference>